<dbReference type="RefSeq" id="WP_116270444.1">
    <property type="nucleotide sequence ID" value="NZ_BGZJ01000001.1"/>
</dbReference>
<keyword evidence="1" id="KW-0732">Signal</keyword>
<reference evidence="2 3" key="1">
    <citation type="journal article" date="2018" name="Int. J. Syst. Evol. Microbiol.">
        <title>Mesosutterella multiformis gen. nov., sp. nov., a member of the family Sutterellaceae and Sutterella megalosphaeroides sp. nov., isolated from human faeces.</title>
        <authorList>
            <person name="Sakamoto M."/>
            <person name="Ikeyama N."/>
            <person name="Kunihiro T."/>
            <person name="Iino T."/>
            <person name="Yuki M."/>
            <person name="Ohkuma M."/>
        </authorList>
    </citation>
    <scope>NUCLEOTIDE SEQUENCE [LARGE SCALE GENOMIC DNA]</scope>
    <source>
        <strain evidence="2 3">4NBBH2</strain>
    </source>
</reference>
<gene>
    <name evidence="2" type="ORF">MESMUL_15590</name>
</gene>
<accession>A0A401LME2</accession>
<accession>A0A388SDH9</accession>
<evidence type="ECO:0000313" key="3">
    <source>
        <dbReference type="Proteomes" id="UP000266091"/>
    </source>
</evidence>
<dbReference type="EMBL" id="BGZJ01000001">
    <property type="protein sequence ID" value="GBO94205.1"/>
    <property type="molecule type" value="Genomic_DNA"/>
</dbReference>
<dbReference type="OrthoDB" id="9890137at2"/>
<keyword evidence="3" id="KW-1185">Reference proteome</keyword>
<evidence type="ECO:0000256" key="1">
    <source>
        <dbReference type="SAM" id="SignalP"/>
    </source>
</evidence>
<protein>
    <recommendedName>
        <fullName evidence="4">Bacterial OB-fold domain-containing protein</fullName>
    </recommendedName>
</protein>
<dbReference type="Proteomes" id="UP000266091">
    <property type="component" value="Unassembled WGS sequence"/>
</dbReference>
<evidence type="ECO:0000313" key="2">
    <source>
        <dbReference type="EMBL" id="GBO94205.1"/>
    </source>
</evidence>
<proteinExistence type="predicted"/>
<comment type="caution">
    <text evidence="2">The sequence shown here is derived from an EMBL/GenBank/DDBJ whole genome shotgun (WGS) entry which is preliminary data.</text>
</comment>
<name>A0A388SDH9_9BURK</name>
<dbReference type="InterPro" id="IPR036700">
    <property type="entry name" value="BOBF_sf"/>
</dbReference>
<dbReference type="SUPFAM" id="SSF101756">
    <property type="entry name" value="Hypothetical protein YgiW"/>
    <property type="match status" value="1"/>
</dbReference>
<sequence>MRYAIFAAAAAALLTISLGASAAPGVSVLEVSKPVGLSYLIGEAKNLEIVKVEGRIVKQLEKNRYLLTDRSGHAVEVVLDPKFGLPKVGALCQLFARVHKGDNGVVLHAWSPKVLADNAG</sequence>
<dbReference type="Gene3D" id="2.40.50.200">
    <property type="entry name" value="Bacterial OB-fold"/>
    <property type="match status" value="1"/>
</dbReference>
<evidence type="ECO:0008006" key="4">
    <source>
        <dbReference type="Google" id="ProtNLM"/>
    </source>
</evidence>
<organism evidence="2 3">
    <name type="scientific">Mesosutterella multiformis</name>
    <dbReference type="NCBI Taxonomy" id="2259133"/>
    <lineage>
        <taxon>Bacteria</taxon>
        <taxon>Pseudomonadati</taxon>
        <taxon>Pseudomonadota</taxon>
        <taxon>Betaproteobacteria</taxon>
        <taxon>Burkholderiales</taxon>
        <taxon>Sutterellaceae</taxon>
        <taxon>Mesosutterella</taxon>
    </lineage>
</organism>
<feature type="signal peptide" evidence="1">
    <location>
        <begin position="1"/>
        <end position="22"/>
    </location>
</feature>
<feature type="chain" id="PRO_5030071268" description="Bacterial OB-fold domain-containing protein" evidence="1">
    <location>
        <begin position="23"/>
        <end position="120"/>
    </location>
</feature>
<dbReference type="AlphaFoldDB" id="A0A388SDH9"/>